<evidence type="ECO:0000256" key="4">
    <source>
        <dbReference type="ARBA" id="ARBA00022528"/>
    </source>
</evidence>
<evidence type="ECO:0000256" key="12">
    <source>
        <dbReference type="ARBA" id="ARBA00022989"/>
    </source>
</evidence>
<evidence type="ECO:0000256" key="11">
    <source>
        <dbReference type="ARBA" id="ARBA00022927"/>
    </source>
</evidence>
<dbReference type="InterPro" id="IPR045058">
    <property type="entry name" value="GIMA/IAN/Toc"/>
</dbReference>
<keyword evidence="12 16" id="KW-1133">Transmembrane helix</keyword>
<evidence type="ECO:0000256" key="2">
    <source>
        <dbReference type="ARBA" id="ARBA00004167"/>
    </source>
</evidence>
<keyword evidence="15" id="KW-0175">Coiled coil</keyword>
<proteinExistence type="predicted"/>
<comment type="cofactor">
    <cofactor evidence="1">
        <name>Mg(2+)</name>
        <dbReference type="ChEBI" id="CHEBI:18420"/>
    </cofactor>
</comment>
<organism evidence="18 19">
    <name type="scientific">Penicillium malachiteum</name>
    <dbReference type="NCBI Taxonomy" id="1324776"/>
    <lineage>
        <taxon>Eukaryota</taxon>
        <taxon>Fungi</taxon>
        <taxon>Dikarya</taxon>
        <taxon>Ascomycota</taxon>
        <taxon>Pezizomycotina</taxon>
        <taxon>Eurotiomycetes</taxon>
        <taxon>Eurotiomycetidae</taxon>
        <taxon>Eurotiales</taxon>
        <taxon>Aspergillaceae</taxon>
        <taxon>Penicillium</taxon>
    </lineage>
</organism>
<evidence type="ECO:0000256" key="9">
    <source>
        <dbReference type="ARBA" id="ARBA00022805"/>
    </source>
</evidence>
<comment type="caution">
    <text evidence="18">The sequence shown here is derived from an EMBL/GenBank/DDBJ whole genome shotgun (WGS) entry which is preliminary data.</text>
</comment>
<keyword evidence="13 16" id="KW-0472">Membrane</keyword>
<keyword evidence="10" id="KW-0460">Magnesium</keyword>
<dbReference type="GO" id="GO:0015031">
    <property type="term" value="P:protein transport"/>
    <property type="evidence" value="ECO:0007669"/>
    <property type="project" value="UniProtKB-KW"/>
</dbReference>
<dbReference type="GO" id="GO:0046872">
    <property type="term" value="F:metal ion binding"/>
    <property type="evidence" value="ECO:0007669"/>
    <property type="project" value="UniProtKB-KW"/>
</dbReference>
<reference evidence="18" key="2">
    <citation type="submission" date="2023-01" db="EMBL/GenBank/DDBJ databases">
        <authorList>
            <person name="Petersen C."/>
        </authorList>
    </citation>
    <scope>NUCLEOTIDE SEQUENCE</scope>
    <source>
        <strain evidence="18">IBT 17514</strain>
    </source>
</reference>
<dbReference type="PANTHER" id="PTHR10903">
    <property type="entry name" value="GTPASE, IMAP FAMILY MEMBER-RELATED"/>
    <property type="match status" value="1"/>
</dbReference>
<dbReference type="GO" id="GO:0016787">
    <property type="term" value="F:hydrolase activity"/>
    <property type="evidence" value="ECO:0007669"/>
    <property type="project" value="UniProtKB-KW"/>
</dbReference>
<keyword evidence="11" id="KW-0653">Protein transport</keyword>
<gene>
    <name evidence="18" type="ORF">N7493_010262</name>
</gene>
<dbReference type="GO" id="GO:0005525">
    <property type="term" value="F:GTP binding"/>
    <property type="evidence" value="ECO:0007669"/>
    <property type="project" value="InterPro"/>
</dbReference>
<dbReference type="EMBL" id="JAQJAN010000019">
    <property type="protein sequence ID" value="KAJ5708928.1"/>
    <property type="molecule type" value="Genomic_DNA"/>
</dbReference>
<dbReference type="Gene3D" id="3.40.50.300">
    <property type="entry name" value="P-loop containing nucleotide triphosphate hydrolases"/>
    <property type="match status" value="1"/>
</dbReference>
<evidence type="ECO:0000259" key="17">
    <source>
        <dbReference type="Pfam" id="PF01926"/>
    </source>
</evidence>
<keyword evidence="3" id="KW-0813">Transport</keyword>
<dbReference type="PANTHER" id="PTHR10903:SF135">
    <property type="entry name" value="TRANSLOCASE OF CHLOROPLAST 120, CHLOROPLASTIC-RELATED"/>
    <property type="match status" value="1"/>
</dbReference>
<dbReference type="InterPro" id="IPR006073">
    <property type="entry name" value="GTP-bd"/>
</dbReference>
<dbReference type="SUPFAM" id="SSF52540">
    <property type="entry name" value="P-loop containing nucleoside triphosphate hydrolases"/>
    <property type="match status" value="1"/>
</dbReference>
<reference evidence="18" key="1">
    <citation type="journal article" date="2023" name="IMA Fungus">
        <title>Comparative genomic study of the Penicillium genus elucidates a diverse pangenome and 15 lateral gene transfer events.</title>
        <authorList>
            <person name="Petersen C."/>
            <person name="Sorensen T."/>
            <person name="Nielsen M.R."/>
            <person name="Sondergaard T.E."/>
            <person name="Sorensen J.L."/>
            <person name="Fitzpatrick D.A."/>
            <person name="Frisvad J.C."/>
            <person name="Nielsen K.L."/>
        </authorList>
    </citation>
    <scope>NUCLEOTIDE SEQUENCE</scope>
    <source>
        <strain evidence="18">IBT 17514</strain>
    </source>
</reference>
<dbReference type="Proteomes" id="UP001215712">
    <property type="component" value="Unassembled WGS sequence"/>
</dbReference>
<keyword evidence="7" id="KW-0479">Metal-binding</keyword>
<dbReference type="Pfam" id="PF01926">
    <property type="entry name" value="MMR_HSR1"/>
    <property type="match status" value="1"/>
</dbReference>
<evidence type="ECO:0000256" key="7">
    <source>
        <dbReference type="ARBA" id="ARBA00022723"/>
    </source>
</evidence>
<keyword evidence="4" id="KW-0150">Chloroplast</keyword>
<evidence type="ECO:0000256" key="13">
    <source>
        <dbReference type="ARBA" id="ARBA00023136"/>
    </source>
</evidence>
<evidence type="ECO:0000256" key="10">
    <source>
        <dbReference type="ARBA" id="ARBA00022842"/>
    </source>
</evidence>
<feature type="coiled-coil region" evidence="15">
    <location>
        <begin position="223"/>
        <end position="287"/>
    </location>
</feature>
<evidence type="ECO:0000256" key="15">
    <source>
        <dbReference type="SAM" id="Coils"/>
    </source>
</evidence>
<comment type="subcellular location">
    <subcellularLocation>
        <location evidence="2">Membrane</location>
        <topology evidence="2">Single-pass membrane protein</topology>
    </subcellularLocation>
    <subcellularLocation>
        <location evidence="14">Plastid</location>
        <location evidence="14">Chloroplast outer membrane</location>
    </subcellularLocation>
</comment>
<feature type="transmembrane region" description="Helical" evidence="16">
    <location>
        <begin position="378"/>
        <end position="401"/>
    </location>
</feature>
<sequence length="411" mass="47009">MPESNNTFPYTISGAEWVTVAVMGVTGAGKSTFIQTVSESTDVEIGHSLESCTSEMRGYTFYHKGKNINLIDTPGFNDTHKSETEVLQEIAAWLKTSYKQSKKLHGVIYLHSINNPRMEGSALRNLRMFRQLCGADPLRNVILATTFWGKVSKELGNERELELRTKPEFWGGMIQRGSQVTRFTNRDSALKIVELFFPKEPIPLEIQLELVDQSKRLVETAAGKSVNEELNRLEKKHENELQKIKDEYILAIQEKDKELQETLQDAQRKIDQNLDKIHRQQEQLRAERRADDRRRKNEFDLQIQRMQSLSTVNLSEPHETPVDLQDISFDDLVGRIRANQIKIKPEDRDKVEKIIRDAEKRDDLSSSMKRKAKGTAKILARVLQVAVPIVSLTFLGVPILLPDLSQLMGTD</sequence>
<keyword evidence="6 16" id="KW-0812">Transmembrane</keyword>
<evidence type="ECO:0000313" key="19">
    <source>
        <dbReference type="Proteomes" id="UP001215712"/>
    </source>
</evidence>
<dbReference type="InterPro" id="IPR027417">
    <property type="entry name" value="P-loop_NTPase"/>
</dbReference>
<keyword evidence="5" id="KW-0934">Plastid</keyword>
<evidence type="ECO:0000256" key="8">
    <source>
        <dbReference type="ARBA" id="ARBA00022801"/>
    </source>
</evidence>
<dbReference type="CDD" id="cd00882">
    <property type="entry name" value="Ras_like_GTPase"/>
    <property type="match status" value="1"/>
</dbReference>
<keyword evidence="9" id="KW-1002">Plastid outer membrane</keyword>
<dbReference type="GO" id="GO:0016020">
    <property type="term" value="C:membrane"/>
    <property type="evidence" value="ECO:0007669"/>
    <property type="project" value="UniProtKB-SubCell"/>
</dbReference>
<evidence type="ECO:0000256" key="5">
    <source>
        <dbReference type="ARBA" id="ARBA00022640"/>
    </source>
</evidence>
<accession>A0AAD6HCN7</accession>
<feature type="domain" description="G" evidence="17">
    <location>
        <begin position="19"/>
        <end position="92"/>
    </location>
</feature>
<evidence type="ECO:0000256" key="14">
    <source>
        <dbReference type="ARBA" id="ARBA00024013"/>
    </source>
</evidence>
<evidence type="ECO:0000256" key="1">
    <source>
        <dbReference type="ARBA" id="ARBA00001946"/>
    </source>
</evidence>
<evidence type="ECO:0000313" key="18">
    <source>
        <dbReference type="EMBL" id="KAJ5708928.1"/>
    </source>
</evidence>
<keyword evidence="19" id="KW-1185">Reference proteome</keyword>
<evidence type="ECO:0000256" key="16">
    <source>
        <dbReference type="SAM" id="Phobius"/>
    </source>
</evidence>
<evidence type="ECO:0000256" key="3">
    <source>
        <dbReference type="ARBA" id="ARBA00022448"/>
    </source>
</evidence>
<keyword evidence="8" id="KW-0378">Hydrolase</keyword>
<protein>
    <recommendedName>
        <fullName evidence="17">G domain-containing protein</fullName>
    </recommendedName>
</protein>
<name>A0AAD6HCN7_9EURO</name>
<evidence type="ECO:0000256" key="6">
    <source>
        <dbReference type="ARBA" id="ARBA00022692"/>
    </source>
</evidence>
<dbReference type="AlphaFoldDB" id="A0AAD6HCN7"/>